<organism evidence="1">
    <name type="scientific">bioreactor metagenome</name>
    <dbReference type="NCBI Taxonomy" id="1076179"/>
    <lineage>
        <taxon>unclassified sequences</taxon>
        <taxon>metagenomes</taxon>
        <taxon>ecological metagenomes</taxon>
    </lineage>
</organism>
<dbReference type="SUPFAM" id="SSF53850">
    <property type="entry name" value="Periplasmic binding protein-like II"/>
    <property type="match status" value="1"/>
</dbReference>
<sequence>MEFNPDSFEKPLLLLKKITAGRLTPLVSESFYGDYGRSMFLEGKIAICQRGYSVFQTFRQALPSCVPHPFPFSENCMTSSAAEFFSICMHSLNYETAWKFITFVLSPDIQREIPHAGHSMPSLRNLRPQGMDEHCFKLFEDYIDRTGSRAEDYLFPLGARLILEAGIDRWLRFDGDMREMLGDLERSCSQNIEINRKQGI</sequence>
<evidence type="ECO:0008006" key="2">
    <source>
        <dbReference type="Google" id="ProtNLM"/>
    </source>
</evidence>
<name>A0A645EH34_9ZZZZ</name>
<reference evidence="1" key="1">
    <citation type="submission" date="2019-08" db="EMBL/GenBank/DDBJ databases">
        <authorList>
            <person name="Kucharzyk K."/>
            <person name="Murdoch R.W."/>
            <person name="Higgins S."/>
            <person name="Loffler F."/>
        </authorList>
    </citation>
    <scope>NUCLEOTIDE SEQUENCE</scope>
</reference>
<accession>A0A645EH34</accession>
<gene>
    <name evidence="1" type="ORF">SDC9_148527</name>
</gene>
<dbReference type="Gene3D" id="3.40.190.10">
    <property type="entry name" value="Periplasmic binding protein-like II"/>
    <property type="match status" value="1"/>
</dbReference>
<comment type="caution">
    <text evidence="1">The sequence shown here is derived from an EMBL/GenBank/DDBJ whole genome shotgun (WGS) entry which is preliminary data.</text>
</comment>
<dbReference type="AlphaFoldDB" id="A0A645EH34"/>
<dbReference type="EMBL" id="VSSQ01047336">
    <property type="protein sequence ID" value="MPN01318.1"/>
    <property type="molecule type" value="Genomic_DNA"/>
</dbReference>
<proteinExistence type="predicted"/>
<protein>
    <recommendedName>
        <fullName evidence="2">Extracellular solute-binding protein</fullName>
    </recommendedName>
</protein>
<evidence type="ECO:0000313" key="1">
    <source>
        <dbReference type="EMBL" id="MPN01318.1"/>
    </source>
</evidence>